<gene>
    <name evidence="2" type="ORF">CC86DRAFT_253486</name>
</gene>
<dbReference type="InterPro" id="IPR036322">
    <property type="entry name" value="WD40_repeat_dom_sf"/>
</dbReference>
<feature type="compositionally biased region" description="Polar residues" evidence="1">
    <location>
        <begin position="462"/>
        <end position="472"/>
    </location>
</feature>
<evidence type="ECO:0000256" key="1">
    <source>
        <dbReference type="SAM" id="MobiDB-lite"/>
    </source>
</evidence>
<organism evidence="2 3">
    <name type="scientific">Ophiobolus disseminans</name>
    <dbReference type="NCBI Taxonomy" id="1469910"/>
    <lineage>
        <taxon>Eukaryota</taxon>
        <taxon>Fungi</taxon>
        <taxon>Dikarya</taxon>
        <taxon>Ascomycota</taxon>
        <taxon>Pezizomycotina</taxon>
        <taxon>Dothideomycetes</taxon>
        <taxon>Pleosporomycetidae</taxon>
        <taxon>Pleosporales</taxon>
        <taxon>Pleosporineae</taxon>
        <taxon>Phaeosphaeriaceae</taxon>
        <taxon>Ophiobolus</taxon>
    </lineage>
</organism>
<feature type="compositionally biased region" description="Low complexity" evidence="1">
    <location>
        <begin position="445"/>
        <end position="457"/>
    </location>
</feature>
<feature type="region of interest" description="Disordered" evidence="1">
    <location>
        <begin position="402"/>
        <end position="472"/>
    </location>
</feature>
<dbReference type="AlphaFoldDB" id="A0A6A6ZQ03"/>
<dbReference type="EMBL" id="MU006232">
    <property type="protein sequence ID" value="KAF2823191.1"/>
    <property type="molecule type" value="Genomic_DNA"/>
</dbReference>
<evidence type="ECO:0008006" key="4">
    <source>
        <dbReference type="Google" id="ProtNLM"/>
    </source>
</evidence>
<dbReference type="OrthoDB" id="5362656at2759"/>
<keyword evidence="3" id="KW-1185">Reference proteome</keyword>
<evidence type="ECO:0000313" key="2">
    <source>
        <dbReference type="EMBL" id="KAF2823191.1"/>
    </source>
</evidence>
<dbReference type="InterPro" id="IPR015943">
    <property type="entry name" value="WD40/YVTN_repeat-like_dom_sf"/>
</dbReference>
<proteinExistence type="predicted"/>
<accession>A0A6A6ZQ03</accession>
<feature type="non-terminal residue" evidence="2">
    <location>
        <position position="472"/>
    </location>
</feature>
<protein>
    <recommendedName>
        <fullName evidence="4">WD40 repeat-like protein</fullName>
    </recommendedName>
</protein>
<name>A0A6A6ZQ03_9PLEO</name>
<dbReference type="Proteomes" id="UP000799424">
    <property type="component" value="Unassembled WGS sequence"/>
</dbReference>
<dbReference type="Gene3D" id="2.130.10.10">
    <property type="entry name" value="YVTN repeat-like/Quinoprotein amine dehydrogenase"/>
    <property type="match status" value="1"/>
</dbReference>
<evidence type="ECO:0000313" key="3">
    <source>
        <dbReference type="Proteomes" id="UP000799424"/>
    </source>
</evidence>
<reference evidence="2" key="1">
    <citation type="journal article" date="2020" name="Stud. Mycol.">
        <title>101 Dothideomycetes genomes: a test case for predicting lifestyles and emergence of pathogens.</title>
        <authorList>
            <person name="Haridas S."/>
            <person name="Albert R."/>
            <person name="Binder M."/>
            <person name="Bloem J."/>
            <person name="Labutti K."/>
            <person name="Salamov A."/>
            <person name="Andreopoulos B."/>
            <person name="Baker S."/>
            <person name="Barry K."/>
            <person name="Bills G."/>
            <person name="Bluhm B."/>
            <person name="Cannon C."/>
            <person name="Castanera R."/>
            <person name="Culley D."/>
            <person name="Daum C."/>
            <person name="Ezra D."/>
            <person name="Gonzalez J."/>
            <person name="Henrissat B."/>
            <person name="Kuo A."/>
            <person name="Liang C."/>
            <person name="Lipzen A."/>
            <person name="Lutzoni F."/>
            <person name="Magnuson J."/>
            <person name="Mondo S."/>
            <person name="Nolan M."/>
            <person name="Ohm R."/>
            <person name="Pangilinan J."/>
            <person name="Park H.-J."/>
            <person name="Ramirez L."/>
            <person name="Alfaro M."/>
            <person name="Sun H."/>
            <person name="Tritt A."/>
            <person name="Yoshinaga Y."/>
            <person name="Zwiers L.-H."/>
            <person name="Turgeon B."/>
            <person name="Goodwin S."/>
            <person name="Spatafora J."/>
            <person name="Crous P."/>
            <person name="Grigoriev I."/>
        </authorList>
    </citation>
    <scope>NUCLEOTIDE SEQUENCE</scope>
    <source>
        <strain evidence="2">CBS 113818</strain>
    </source>
</reference>
<sequence length="472" mass="51664">MSSVSQSKLDQSLFIATTNTVHYHAQSIDKTLFRCDNTNGIVNVRASKDNSSLFAVADCQVVVLYDPSRSKDKKYRLKNGHGEPRLLLFSPDSRILYFTTTLSHSVQAYSIPTAELLPSQQPHPSSPNVITISKNGSVLLSASPSPPTVYLQDTRWSGSAPVNFQPTDAQTPISCAAFQAYDDTLQPSYTAFLLGFQDGKMVMYRLFFPSPSKRHKSSQSQHMQNFQLQPVRVGGIKKLHKPAMGGILAAEFIPGYKARIISIGHDGRCPATCLSVTTNYNVVSRGRKDGAVILGGDGTREDEQAYEALQTFIAIGTHAGKVLVFNVLGLLLHEVVLKSPVIAVEWVGDMSAPSNLPNRASSRPRPVVDVLMEDIEDLSDEEMGTVKKTIVPHEHAGVRRRISAGPDLLSGYGPKRNLAPLPSRNSTDVSHGSPWPVERTREQPQRQPARPRIATATFRPPTASTKTSVEKI</sequence>
<dbReference type="SUPFAM" id="SSF50978">
    <property type="entry name" value="WD40 repeat-like"/>
    <property type="match status" value="1"/>
</dbReference>